<organism evidence="4 5">
    <name type="scientific">Alkalidesulfovibrio alkalitolerans DSM 16529</name>
    <dbReference type="NCBI Taxonomy" id="1121439"/>
    <lineage>
        <taxon>Bacteria</taxon>
        <taxon>Pseudomonadati</taxon>
        <taxon>Thermodesulfobacteriota</taxon>
        <taxon>Desulfovibrionia</taxon>
        <taxon>Desulfovibrionales</taxon>
        <taxon>Desulfovibrionaceae</taxon>
        <taxon>Alkalidesulfovibrio</taxon>
    </lineage>
</organism>
<feature type="transmembrane region" description="Helical" evidence="2">
    <location>
        <begin position="116"/>
        <end position="135"/>
    </location>
</feature>
<feature type="domain" description="Tim44-like" evidence="3">
    <location>
        <begin position="201"/>
        <end position="332"/>
    </location>
</feature>
<evidence type="ECO:0000313" key="5">
    <source>
        <dbReference type="Proteomes" id="UP000014975"/>
    </source>
</evidence>
<dbReference type="PATRIC" id="fig|1121439.3.peg.2365"/>
<dbReference type="SMART" id="SM00978">
    <property type="entry name" value="Tim44"/>
    <property type="match status" value="1"/>
</dbReference>
<keyword evidence="2" id="KW-0812">Transmembrane</keyword>
<dbReference type="PANTHER" id="PTHR41542">
    <property type="entry name" value="BLL5807 PROTEIN"/>
    <property type="match status" value="1"/>
</dbReference>
<keyword evidence="5" id="KW-1185">Reference proteome</keyword>
<dbReference type="RefSeq" id="WP_020887691.1">
    <property type="nucleotide sequence ID" value="NZ_ATHI01000029.1"/>
</dbReference>
<evidence type="ECO:0000256" key="1">
    <source>
        <dbReference type="SAM" id="MobiDB-lite"/>
    </source>
</evidence>
<accession>S7T4K8</accession>
<dbReference type="SUPFAM" id="SSF54427">
    <property type="entry name" value="NTF2-like"/>
    <property type="match status" value="1"/>
</dbReference>
<feature type="compositionally biased region" description="Low complexity" evidence="1">
    <location>
        <begin position="198"/>
        <end position="208"/>
    </location>
</feature>
<keyword evidence="2" id="KW-0472">Membrane</keyword>
<feature type="region of interest" description="Disordered" evidence="1">
    <location>
        <begin position="64"/>
        <end position="112"/>
    </location>
</feature>
<name>S7T4K8_9BACT</name>
<sequence length="335" mass="35683">MHSTPSTTHDAATAAHDATIPQTRPARKPDAAARTRSPLRLLVVPLIAVMFLFIVAEAAEARRMGGGGSFGSRPSYNQGAPARQGQSQQRQTNREQQTAPGQQAAQGTPARMGGMGGMLGGMLMGGLIGSMLFGGGMGGGVGMLEILLLAGGAFLIFRLIKSRREAATATASSYSYSGGTPQGQPMSGSGGWGHLNNASPAPESAPASVMPQGMDEQEFLSGAKILFNRLQASWDRRDLDDIREFTSPEVHAEIVRQASEDPGPSRTEVLMLEGRVVESRQEGSETIISVLFDALMREDQSAAQAAQVREVWHFSRDEAAPRPQWTLEGIQQLEV</sequence>
<dbReference type="STRING" id="1121439.dsat_0994"/>
<feature type="region of interest" description="Disordered" evidence="1">
    <location>
        <begin position="171"/>
        <end position="209"/>
    </location>
</feature>
<evidence type="ECO:0000313" key="4">
    <source>
        <dbReference type="EMBL" id="EPR31405.1"/>
    </source>
</evidence>
<feature type="compositionally biased region" description="Low complexity" evidence="1">
    <location>
        <begin position="7"/>
        <end position="19"/>
    </location>
</feature>
<dbReference type="Pfam" id="PF04280">
    <property type="entry name" value="Tim44"/>
    <property type="match status" value="1"/>
</dbReference>
<feature type="transmembrane region" description="Helical" evidence="2">
    <location>
        <begin position="39"/>
        <end position="59"/>
    </location>
</feature>
<proteinExistence type="predicted"/>
<dbReference type="InterPro" id="IPR032710">
    <property type="entry name" value="NTF2-like_dom_sf"/>
</dbReference>
<comment type="caution">
    <text evidence="4">The sequence shown here is derived from an EMBL/GenBank/DDBJ whole genome shotgun (WGS) entry which is preliminary data.</text>
</comment>
<feature type="region of interest" description="Disordered" evidence="1">
    <location>
        <begin position="1"/>
        <end position="34"/>
    </location>
</feature>
<dbReference type="eggNOG" id="COG4395">
    <property type="taxonomic scope" value="Bacteria"/>
</dbReference>
<gene>
    <name evidence="4" type="ORF">dsat_0994</name>
</gene>
<dbReference type="EMBL" id="ATHI01000029">
    <property type="protein sequence ID" value="EPR31405.1"/>
    <property type="molecule type" value="Genomic_DNA"/>
</dbReference>
<feature type="compositionally biased region" description="Low complexity" evidence="1">
    <location>
        <begin position="71"/>
        <end position="112"/>
    </location>
</feature>
<protein>
    <submittedName>
        <fullName evidence="4">Import inner membrane translocase subunit Tim44</fullName>
    </submittedName>
</protein>
<feature type="transmembrane region" description="Helical" evidence="2">
    <location>
        <begin position="141"/>
        <end position="160"/>
    </location>
</feature>
<evidence type="ECO:0000256" key="2">
    <source>
        <dbReference type="SAM" id="Phobius"/>
    </source>
</evidence>
<dbReference type="PANTHER" id="PTHR41542:SF1">
    <property type="entry name" value="BLL5807 PROTEIN"/>
    <property type="match status" value="1"/>
</dbReference>
<evidence type="ECO:0000259" key="3">
    <source>
        <dbReference type="SMART" id="SM00978"/>
    </source>
</evidence>
<reference evidence="4 5" key="1">
    <citation type="journal article" date="2013" name="Genome Announc.">
        <title>Draft genome sequences for three mercury-methylating, sulfate-reducing bacteria.</title>
        <authorList>
            <person name="Brown S.D."/>
            <person name="Hurt R.A.Jr."/>
            <person name="Gilmour C.C."/>
            <person name="Elias D.A."/>
        </authorList>
    </citation>
    <scope>NUCLEOTIDE SEQUENCE [LARGE SCALE GENOMIC DNA]</scope>
    <source>
        <strain evidence="4 5">DSM 16529</strain>
    </source>
</reference>
<dbReference type="OrthoDB" id="5297955at2"/>
<dbReference type="Proteomes" id="UP000014975">
    <property type="component" value="Unassembled WGS sequence"/>
</dbReference>
<dbReference type="InterPro" id="IPR007379">
    <property type="entry name" value="Tim44-like_dom"/>
</dbReference>
<dbReference type="AlphaFoldDB" id="S7T4K8"/>
<keyword evidence="2" id="KW-1133">Transmembrane helix</keyword>